<evidence type="ECO:0000313" key="6">
    <source>
        <dbReference type="Proteomes" id="UP000005239"/>
    </source>
</evidence>
<sequence length="1101" mass="121907">MGEFVVRCRGLPFSAKEKEVTEFLGGKGITRVQLTNTRDGRPSGEAFVEFEDEQSFSDALSKDRQHMGNRYIEVFASTKADLIRCSSNEMYPGGNVKEDMPSFGPNYGGVSRDQNIPMLDNVVRLRGLPFQCTKNEIEQFMGGLSIAPDGIIFPHERLGRRSTGEAYVFFTDGGSVTKALEKNKQNIQHRYIEVFASSRADLIRALDGNSGGDSGSWAGYGGGRGGGYEDAYGYGGPRGAGGAHRPTPYDRPTGGYGAGGPGGYGGDRAAPYERYDNGRGYGGGGYNDYYARGYEGGYGYENGDWGGYEASYDYGGRQGGGGPMRGGRGGGVDNWRGPIGPRMGGGPMGGGGGGGMGGKGGLAIKMRGIPFRASEGEIYEFFAPLRPTSIEMVREASGRPSGEARVEFGSRQEYDDALLKDKQYMDTYQMTFYTSRKGVYVPGRDSFVDEVMAQWKDKYSKIDTANVVVSTFNVNGRNPPSLVDDWLNTKCDVDAFVIGLQEMDLSVGTYIMENGLKEKQWITSIIESIPHKRGKYRVITSVRLVGMLLVILGKESGNIQISDVSTAIVATGVQVLMNKLGNKGGVCASLMMNSTRIAFVNSHLAAGDESVSRRNMDYREISQITFPNGLSLFDHDIIIWLGDLNYRVNSQVNGLSNSDVRRIASSSEMSKLLKFDQLREQQSFGRVFVGFKEGLISFPPTYKYDIGTHIWDSSEKGRSPAWCDRILWWTRDDDTKIAVNCYKSIDSITLSDHKPVRAVLNVEVRTINQKVADSLYEEAIREADRRTNELLPQISLSSQEMDFGEVYFMGRATMSIVIKNEGKSGVRFKLKERPGIGISAEWLNVSPQHHHLAVGQNIELSLSITVDKRTSWDLEGKSGILSDILVLSLEKGRDHFIPVTATYTHRIFGMSLSRMGGANNEDLLISLDDTPSLPVARPFYVLVSSIRKIGINNLFFGDFIDDNNFDKIREILEKELITDISQLPSINIFSLYSALLRLMDSLKDPLIPPSHRGDWLLFCHDSSRLWSLIDRFPKENKQLIIFITDFLRELVHSNPSARDQLRVWGDVIVRETSTSAPSTPRETALRSIVEYSRDTSLFSLP</sequence>
<dbReference type="GO" id="GO:0046856">
    <property type="term" value="P:phosphatidylinositol dephosphorylation"/>
    <property type="evidence" value="ECO:0007669"/>
    <property type="project" value="InterPro"/>
</dbReference>
<dbReference type="SUPFAM" id="SSF54928">
    <property type="entry name" value="RNA-binding domain, RBD"/>
    <property type="match status" value="3"/>
</dbReference>
<evidence type="ECO:0000256" key="4">
    <source>
        <dbReference type="ARBA" id="ARBA00023329"/>
    </source>
</evidence>
<dbReference type="Gene3D" id="2.60.40.10">
    <property type="entry name" value="Immunoglobulins"/>
    <property type="match status" value="1"/>
</dbReference>
<gene>
    <name evidence="5" type="primary">WBGene00096244</name>
</gene>
<dbReference type="InterPro" id="IPR046985">
    <property type="entry name" value="IP5"/>
</dbReference>
<dbReference type="PANTHER" id="PTHR11200">
    <property type="entry name" value="INOSITOL 5-PHOSPHATASE"/>
    <property type="match status" value="1"/>
</dbReference>
<dbReference type="GO" id="GO:0030670">
    <property type="term" value="C:phagocytic vesicle membrane"/>
    <property type="evidence" value="ECO:0007669"/>
    <property type="project" value="UniProtKB-SubCell"/>
</dbReference>
<dbReference type="Gene3D" id="3.60.10.10">
    <property type="entry name" value="Endonuclease/exonuclease/phosphatase"/>
    <property type="match status" value="1"/>
</dbReference>
<proteinExistence type="predicted"/>
<dbReference type="InterPro" id="IPR008936">
    <property type="entry name" value="Rho_GTPase_activation_prot"/>
</dbReference>
<dbReference type="GO" id="GO:0003723">
    <property type="term" value="F:RNA binding"/>
    <property type="evidence" value="ECO:0007669"/>
    <property type="project" value="UniProtKB-UniRule"/>
</dbReference>
<reference evidence="6" key="1">
    <citation type="journal article" date="2008" name="Nat. Genet.">
        <title>The Pristionchus pacificus genome provides a unique perspective on nematode lifestyle and parasitism.</title>
        <authorList>
            <person name="Dieterich C."/>
            <person name="Clifton S.W."/>
            <person name="Schuster L.N."/>
            <person name="Chinwalla A."/>
            <person name="Delehaunty K."/>
            <person name="Dinkelacker I."/>
            <person name="Fulton L."/>
            <person name="Fulton R."/>
            <person name="Godfrey J."/>
            <person name="Minx P."/>
            <person name="Mitreva M."/>
            <person name="Roeseler W."/>
            <person name="Tian H."/>
            <person name="Witte H."/>
            <person name="Yang S.P."/>
            <person name="Wilson R.K."/>
            <person name="Sommer R.J."/>
        </authorList>
    </citation>
    <scope>NUCLEOTIDE SEQUENCE [LARGE SCALE GENOMIC DNA]</scope>
    <source>
        <strain evidence="6">PS312</strain>
    </source>
</reference>
<dbReference type="EnsemblMetazoa" id="PPA06690.1">
    <property type="protein sequence ID" value="PPA06690.1"/>
    <property type="gene ID" value="WBGene00096244"/>
</dbReference>
<keyword evidence="6" id="KW-1185">Reference proteome</keyword>
<accession>A0A8R1Y666</accession>
<dbReference type="PROSITE" id="PS50102">
    <property type="entry name" value="RRM"/>
    <property type="match status" value="1"/>
</dbReference>
<dbReference type="Proteomes" id="UP000005239">
    <property type="component" value="Unassembled WGS sequence"/>
</dbReference>
<dbReference type="Pfam" id="PF21310">
    <property type="entry name" value="OCRL-like_ASH"/>
    <property type="match status" value="1"/>
</dbReference>
<organism evidence="5 6">
    <name type="scientific">Pristionchus pacificus</name>
    <name type="common">Parasitic nematode worm</name>
    <dbReference type="NCBI Taxonomy" id="54126"/>
    <lineage>
        <taxon>Eukaryota</taxon>
        <taxon>Metazoa</taxon>
        <taxon>Ecdysozoa</taxon>
        <taxon>Nematoda</taxon>
        <taxon>Chromadorea</taxon>
        <taxon>Rhabditida</taxon>
        <taxon>Rhabditina</taxon>
        <taxon>Diplogasteromorpha</taxon>
        <taxon>Diplogasteroidea</taxon>
        <taxon>Neodiplogasteridae</taxon>
        <taxon>Pristionchus</taxon>
    </lineage>
</organism>
<dbReference type="SUPFAM" id="SSF56219">
    <property type="entry name" value="DNase I-like"/>
    <property type="match status" value="1"/>
</dbReference>
<keyword evidence="3" id="KW-0967">Endosome</keyword>
<dbReference type="SUPFAM" id="SSF48350">
    <property type="entry name" value="GTPase activation domain, GAP"/>
    <property type="match status" value="1"/>
</dbReference>
<protein>
    <submittedName>
        <fullName evidence="5">Hrpf-1</fullName>
    </submittedName>
</protein>
<dbReference type="GO" id="GO:0005737">
    <property type="term" value="C:cytoplasm"/>
    <property type="evidence" value="ECO:0000318"/>
    <property type="project" value="GO_Central"/>
</dbReference>
<dbReference type="GO" id="GO:0004439">
    <property type="term" value="F:phosphatidylinositol-4,5-bisphosphate 5-phosphatase activity"/>
    <property type="evidence" value="ECO:0000318"/>
    <property type="project" value="GO_Central"/>
</dbReference>
<dbReference type="Gene3D" id="3.30.70.330">
    <property type="match status" value="3"/>
</dbReference>
<evidence type="ECO:0000256" key="2">
    <source>
        <dbReference type="ARBA" id="ARBA00004580"/>
    </source>
</evidence>
<reference evidence="5" key="2">
    <citation type="submission" date="2022-06" db="UniProtKB">
        <authorList>
            <consortium name="EnsemblMetazoa"/>
        </authorList>
    </citation>
    <scope>IDENTIFICATION</scope>
    <source>
        <strain evidence="5">PS312</strain>
    </source>
</reference>
<dbReference type="InterPro" id="IPR012677">
    <property type="entry name" value="Nucleotide-bd_a/b_plait_sf"/>
</dbReference>
<accession>A0A2A6CCY3</accession>
<dbReference type="GO" id="GO:0043005">
    <property type="term" value="C:neuron projection"/>
    <property type="evidence" value="ECO:0000318"/>
    <property type="project" value="GO_Central"/>
</dbReference>
<evidence type="ECO:0000313" key="5">
    <source>
        <dbReference type="EnsemblMetazoa" id="PPA06690.1"/>
    </source>
</evidence>
<dbReference type="Pfam" id="PF00076">
    <property type="entry name" value="RRM_1"/>
    <property type="match status" value="1"/>
</dbReference>
<dbReference type="SMART" id="SM00360">
    <property type="entry name" value="RRM"/>
    <property type="match status" value="3"/>
</dbReference>
<evidence type="ECO:0000256" key="3">
    <source>
        <dbReference type="ARBA" id="ARBA00022753"/>
    </source>
</evidence>
<dbReference type="InterPro" id="IPR000300">
    <property type="entry name" value="IPPc"/>
</dbReference>
<comment type="subcellular location">
    <subcellularLocation>
        <location evidence="2">Cytoplasmic vesicle</location>
        <location evidence="2">Phagosome membrane</location>
    </subcellularLocation>
    <subcellularLocation>
        <location evidence="1">Early endosome membrane</location>
    </subcellularLocation>
</comment>
<dbReference type="InterPro" id="IPR000198">
    <property type="entry name" value="RhoGAP_dom"/>
</dbReference>
<name>A0A2A6CCY3_PRIPA</name>
<dbReference type="GO" id="GO:0007165">
    <property type="term" value="P:signal transduction"/>
    <property type="evidence" value="ECO:0007669"/>
    <property type="project" value="InterPro"/>
</dbReference>
<dbReference type="PANTHER" id="PTHR11200:SF300">
    <property type="entry name" value="TYPE II INOSITOL 1,4,5-TRISPHOSPHATE 5-PHOSPHATASE"/>
    <property type="match status" value="1"/>
</dbReference>
<keyword evidence="4" id="KW-0968">Cytoplasmic vesicle</keyword>
<dbReference type="Pfam" id="PF22669">
    <property type="entry name" value="Exo_endo_phos2"/>
    <property type="match status" value="1"/>
</dbReference>
<dbReference type="InterPro" id="IPR035979">
    <property type="entry name" value="RBD_domain_sf"/>
</dbReference>
<evidence type="ECO:0000256" key="1">
    <source>
        <dbReference type="ARBA" id="ARBA00004146"/>
    </source>
</evidence>
<dbReference type="InterPro" id="IPR000504">
    <property type="entry name" value="RRM_dom"/>
</dbReference>
<dbReference type="GO" id="GO:0016020">
    <property type="term" value="C:membrane"/>
    <property type="evidence" value="ECO:0000318"/>
    <property type="project" value="GO_Central"/>
</dbReference>
<dbReference type="SMART" id="SM00324">
    <property type="entry name" value="RhoGAP"/>
    <property type="match status" value="1"/>
</dbReference>
<dbReference type="Gene3D" id="1.10.555.10">
    <property type="entry name" value="Rho GTPase activation protein"/>
    <property type="match status" value="1"/>
</dbReference>
<dbReference type="AlphaFoldDB" id="A0A2A6CCY3"/>
<dbReference type="InterPro" id="IPR013783">
    <property type="entry name" value="Ig-like_fold"/>
</dbReference>
<dbReference type="InterPro" id="IPR036691">
    <property type="entry name" value="Endo/exonu/phosph_ase_sf"/>
</dbReference>
<dbReference type="SMART" id="SM00128">
    <property type="entry name" value="IPPc"/>
    <property type="match status" value="1"/>
</dbReference>
<dbReference type="InterPro" id="IPR048869">
    <property type="entry name" value="OCRL-1_2_ASH"/>
</dbReference>
<dbReference type="GO" id="GO:0031901">
    <property type="term" value="C:early endosome membrane"/>
    <property type="evidence" value="ECO:0007669"/>
    <property type="project" value="UniProtKB-SubCell"/>
</dbReference>